<dbReference type="PROSITE" id="PS51257">
    <property type="entry name" value="PROKAR_LIPOPROTEIN"/>
    <property type="match status" value="1"/>
</dbReference>
<name>A0A3N0WV44_9FLAO</name>
<dbReference type="EMBL" id="RJUG01000003">
    <property type="protein sequence ID" value="ROI08950.1"/>
    <property type="molecule type" value="Genomic_DNA"/>
</dbReference>
<reference evidence="2" key="1">
    <citation type="submission" date="2018-11" db="EMBL/GenBank/DDBJ databases">
        <title>Proposal to divide the Flavobacteriaceae and reorganize its genera based on Amino Acid Identity values calculated from whole genome sequences.</title>
        <authorList>
            <person name="Nicholson A.C."/>
            <person name="Gulvik C.A."/>
            <person name="Whitney A.M."/>
            <person name="Humrighouse B.W."/>
            <person name="Bell M."/>
            <person name="Holmes B."/>
            <person name="Steigerwalt A."/>
            <person name="Villarma A."/>
            <person name="Sheth M."/>
            <person name="Batra D."/>
            <person name="Pryor J."/>
            <person name="Bernardet J.-F."/>
            <person name="Hugo C."/>
            <person name="Kampfer P."/>
            <person name="Newman J."/>
            <person name="Mcquiston J.R."/>
        </authorList>
    </citation>
    <scope>NUCLEOTIDE SEQUENCE [LARGE SCALE GENOMIC DNA]</scope>
    <source>
        <strain evidence="2">H3056</strain>
    </source>
</reference>
<sequence>MKGYILLLFLVFFSCEKQEKTENSKITEKPLSTQKPDKAKPDFLETTDWFQYYQEKNPAFSPEKFTLRDTAPITYGETSVKILNEKGFNQIYAPFFIFNESKDQYLDIDSYHWILGPDGYASFEADQQIVLVNVKKKEAKQIAFYGPSFRIEDAVWKGDSVAVLLGNSYEKVPFKVEFNFPKNQVKSYQYSDTLKFEKPFADIRLEKKGIKIN</sequence>
<reference evidence="2" key="2">
    <citation type="submission" date="2018-11" db="EMBL/GenBank/DDBJ databases">
        <title>Proposal to divide the Flavobacteriaceae and reorganize its genera based on Amino Acid Identity values calculated from whole genome sequences.</title>
        <authorList>
            <person name="Nicholson A.C."/>
            <person name="Gulvik C.A."/>
            <person name="Whitney A.M."/>
            <person name="Humrighouse B.W."/>
            <person name="Bell M."/>
            <person name="Holmens B."/>
            <person name="Steigerwalt A."/>
            <person name="Villarma A."/>
            <person name="Sheth M."/>
            <person name="Batra D."/>
            <person name="Pryor J."/>
            <person name="Bernardet J.-F."/>
            <person name="Hugo C."/>
            <person name="Kampfer P."/>
            <person name="Newman J."/>
            <person name="Mcquiston J.R."/>
        </authorList>
    </citation>
    <scope>NUCLEOTIDE SEQUENCE [LARGE SCALE GENOMIC DNA]</scope>
    <source>
        <strain evidence="2">H3056</strain>
    </source>
</reference>
<dbReference type="AlphaFoldDB" id="A0A3N0WV44"/>
<dbReference type="RefSeq" id="WP_123265533.1">
    <property type="nucleotide sequence ID" value="NZ_RJUG01000003.1"/>
</dbReference>
<organism evidence="1 2">
    <name type="scientific">Kaistella daneshvariae</name>
    <dbReference type="NCBI Taxonomy" id="2487074"/>
    <lineage>
        <taxon>Bacteria</taxon>
        <taxon>Pseudomonadati</taxon>
        <taxon>Bacteroidota</taxon>
        <taxon>Flavobacteriia</taxon>
        <taxon>Flavobacteriales</taxon>
        <taxon>Weeksellaceae</taxon>
        <taxon>Chryseobacterium group</taxon>
        <taxon>Kaistella</taxon>
    </lineage>
</organism>
<evidence type="ECO:0000313" key="1">
    <source>
        <dbReference type="EMBL" id="ROI08950.1"/>
    </source>
</evidence>
<protein>
    <submittedName>
        <fullName evidence="1">Uncharacterized protein</fullName>
    </submittedName>
</protein>
<dbReference type="Proteomes" id="UP000270224">
    <property type="component" value="Unassembled WGS sequence"/>
</dbReference>
<comment type="caution">
    <text evidence="1">The sequence shown here is derived from an EMBL/GenBank/DDBJ whole genome shotgun (WGS) entry which is preliminary data.</text>
</comment>
<evidence type="ECO:0000313" key="2">
    <source>
        <dbReference type="Proteomes" id="UP000270224"/>
    </source>
</evidence>
<dbReference type="OrthoDB" id="1450187at2"/>
<gene>
    <name evidence="1" type="ORF">EGI11_05865</name>
</gene>
<proteinExistence type="predicted"/>
<accession>A0A3N0WV44</accession>